<dbReference type="Gene3D" id="3.40.50.720">
    <property type="entry name" value="NAD(P)-binding Rossmann-like Domain"/>
    <property type="match status" value="2"/>
</dbReference>
<keyword evidence="3" id="KW-0520">NAD</keyword>
<dbReference type="InterPro" id="IPR001732">
    <property type="entry name" value="UDP-Glc/GDP-Man_DH_N"/>
</dbReference>
<evidence type="ECO:0000256" key="1">
    <source>
        <dbReference type="ARBA" id="ARBA00006601"/>
    </source>
</evidence>
<dbReference type="Pfam" id="PF03720">
    <property type="entry name" value="UDPG_MGDP_dh_C"/>
    <property type="match status" value="1"/>
</dbReference>
<dbReference type="SUPFAM" id="SSF48179">
    <property type="entry name" value="6-phosphogluconate dehydrogenase C-terminal domain-like"/>
    <property type="match status" value="1"/>
</dbReference>
<dbReference type="SMART" id="SM00984">
    <property type="entry name" value="UDPG_MGDP_dh_C"/>
    <property type="match status" value="1"/>
</dbReference>
<proteinExistence type="inferred from homology"/>
<dbReference type="GO" id="GO:0000271">
    <property type="term" value="P:polysaccharide biosynthetic process"/>
    <property type="evidence" value="ECO:0007669"/>
    <property type="project" value="InterPro"/>
</dbReference>
<dbReference type="InterPro" id="IPR008927">
    <property type="entry name" value="6-PGluconate_DH-like_C_sf"/>
</dbReference>
<keyword evidence="2" id="KW-0560">Oxidoreductase</keyword>
<dbReference type="GO" id="GO:0051287">
    <property type="term" value="F:NAD binding"/>
    <property type="evidence" value="ECO:0007669"/>
    <property type="project" value="InterPro"/>
</dbReference>
<dbReference type="PANTHER" id="PTHR43491">
    <property type="entry name" value="UDP-N-ACETYL-D-MANNOSAMINE DEHYDROGENASE"/>
    <property type="match status" value="1"/>
</dbReference>
<dbReference type="GO" id="GO:0016616">
    <property type="term" value="F:oxidoreductase activity, acting on the CH-OH group of donors, NAD or NADP as acceptor"/>
    <property type="evidence" value="ECO:0007669"/>
    <property type="project" value="InterPro"/>
</dbReference>
<feature type="domain" description="UDP-glucose/GDP-mannose dehydrogenase C-terminal" evidence="6">
    <location>
        <begin position="353"/>
        <end position="438"/>
    </location>
</feature>
<evidence type="ECO:0000256" key="2">
    <source>
        <dbReference type="ARBA" id="ARBA00023002"/>
    </source>
</evidence>
<dbReference type="PANTHER" id="PTHR43491:SF2">
    <property type="entry name" value="UDP-N-ACETYL-D-MANNOSAMINE DEHYDROGENASE"/>
    <property type="match status" value="1"/>
</dbReference>
<dbReference type="SUPFAM" id="SSF52413">
    <property type="entry name" value="UDP-glucose/GDP-mannose dehydrogenase C-terminal domain"/>
    <property type="match status" value="1"/>
</dbReference>
<evidence type="ECO:0000256" key="4">
    <source>
        <dbReference type="PIRNR" id="PIRNR000124"/>
    </source>
</evidence>
<evidence type="ECO:0000313" key="8">
    <source>
        <dbReference type="Proteomes" id="UP000502035"/>
    </source>
</evidence>
<dbReference type="InterPro" id="IPR014026">
    <property type="entry name" value="UDP-Glc/GDP-Man_DH_dimer"/>
</dbReference>
<evidence type="ECO:0000256" key="5">
    <source>
        <dbReference type="SAM" id="MobiDB-lite"/>
    </source>
</evidence>
<dbReference type="Proteomes" id="UP000502035">
    <property type="component" value="Chromosome"/>
</dbReference>
<evidence type="ECO:0000259" key="6">
    <source>
        <dbReference type="SMART" id="SM00984"/>
    </source>
</evidence>
<keyword evidence="8" id="KW-1185">Reference proteome</keyword>
<dbReference type="AlphaFoldDB" id="A0A6G7YBM3"/>
<comment type="similarity">
    <text evidence="1 4">Belongs to the UDP-glucose/GDP-mannose dehydrogenase family.</text>
</comment>
<dbReference type="InterPro" id="IPR036220">
    <property type="entry name" value="UDP-Glc/GDP-Man_DH_C_sf"/>
</dbReference>
<dbReference type="InterPro" id="IPR036291">
    <property type="entry name" value="NAD(P)-bd_dom_sf"/>
</dbReference>
<protein>
    <submittedName>
        <fullName evidence="7">Nucleotide sugar dehydrogenase</fullName>
    </submittedName>
</protein>
<dbReference type="InterPro" id="IPR028359">
    <property type="entry name" value="UDP_ManNAc/GlcNAc_DH"/>
</dbReference>
<gene>
    <name evidence="7" type="ORF">G7071_01465</name>
</gene>
<reference evidence="7 8" key="1">
    <citation type="submission" date="2020-03" db="EMBL/GenBank/DDBJ databases">
        <title>Nocardioides sp. nov., isolated from fish.</title>
        <authorList>
            <person name="Hyun D.-W."/>
            <person name="Bae J.-W."/>
        </authorList>
    </citation>
    <scope>NUCLEOTIDE SEQUENCE [LARGE SCALE GENOMIC DNA]</scope>
    <source>
        <strain evidence="7 8">HDW12A</strain>
    </source>
</reference>
<name>A0A6G7YBM3_9ACTN</name>
<dbReference type="PIRSF" id="PIRSF000124">
    <property type="entry name" value="UDPglc_GDPman_dh"/>
    <property type="match status" value="1"/>
</dbReference>
<feature type="region of interest" description="Disordered" evidence="5">
    <location>
        <begin position="1"/>
        <end position="27"/>
    </location>
</feature>
<dbReference type="SUPFAM" id="SSF51735">
    <property type="entry name" value="NAD(P)-binding Rossmann-fold domains"/>
    <property type="match status" value="1"/>
</dbReference>
<accession>A0A6G7YBM3</accession>
<dbReference type="EMBL" id="CP049866">
    <property type="protein sequence ID" value="QIK74304.1"/>
    <property type="molecule type" value="Genomic_DNA"/>
</dbReference>
<organism evidence="7 8">
    <name type="scientific">Nocardioides piscis</name>
    <dbReference type="NCBI Taxonomy" id="2714938"/>
    <lineage>
        <taxon>Bacteria</taxon>
        <taxon>Bacillati</taxon>
        <taxon>Actinomycetota</taxon>
        <taxon>Actinomycetes</taxon>
        <taxon>Propionibacteriales</taxon>
        <taxon>Nocardioidaceae</taxon>
        <taxon>Nocardioides</taxon>
    </lineage>
</organism>
<dbReference type="GO" id="GO:0016628">
    <property type="term" value="F:oxidoreductase activity, acting on the CH-CH group of donors, NAD or NADP as acceptor"/>
    <property type="evidence" value="ECO:0007669"/>
    <property type="project" value="InterPro"/>
</dbReference>
<dbReference type="Pfam" id="PF03721">
    <property type="entry name" value="UDPG_MGDP_dh_N"/>
    <property type="match status" value="1"/>
</dbReference>
<evidence type="ECO:0000313" key="7">
    <source>
        <dbReference type="EMBL" id="QIK74304.1"/>
    </source>
</evidence>
<dbReference type="InterPro" id="IPR017476">
    <property type="entry name" value="UDP-Glc/GDP-Man"/>
</dbReference>
<dbReference type="InterPro" id="IPR014027">
    <property type="entry name" value="UDP-Glc/GDP-Man_DH_C"/>
</dbReference>
<dbReference type="KEGG" id="npi:G7071_01465"/>
<evidence type="ECO:0000256" key="3">
    <source>
        <dbReference type="ARBA" id="ARBA00023027"/>
    </source>
</evidence>
<dbReference type="Pfam" id="PF00984">
    <property type="entry name" value="UDPG_MGDP_dh"/>
    <property type="match status" value="1"/>
</dbReference>
<dbReference type="PIRSF" id="PIRSF500136">
    <property type="entry name" value="UDP_ManNAc_DH"/>
    <property type="match status" value="1"/>
</dbReference>
<dbReference type="NCBIfam" id="TIGR03026">
    <property type="entry name" value="NDP-sugDHase"/>
    <property type="match status" value="1"/>
</dbReference>
<sequence length="442" mass="48076">MAPLRVTATASTRSASPCGRLRSPRPAAYRLGPDFPTQEDWPLSGTTFDHDVVVVGGCGHVGLPLAIALASRGLDVAIQDIDARAVDLVLSGELPFMEDGAQEVLQQGLAAGRLTATTDPEVIGRSEVVVVVIGTPVDEHLNPDPHAVTKALRESLGSFRDGQLVVLRSTVYPGVTRTIERLFADAGLDLDVAFCPERIAEGRAMEELFTLPQIVSARTQDARDRAAKLFGALTPSVVELDPEEAELAKLFTNNWRYIKFAAANQFYVMANDHGLDYDRIRKALAHDYPRAADMPGAGFAAGPCLFKDTMQLAAFTDNSYVLGHSAMLVNEGLPLYLVTRMEQAHDLADLRVGILGMAFKGESDDIRSSLSYKLKRILEFRSREVFCTDPYVTVDDSLLPLEEVLERSDVLVIGAPHKTYADVVTDKPVVDVWNLLGNGTTV</sequence>